<dbReference type="EMBL" id="JAOWRF010000115">
    <property type="protein sequence ID" value="MCV3213451.1"/>
    <property type="molecule type" value="Genomic_DNA"/>
</dbReference>
<evidence type="ECO:0008006" key="3">
    <source>
        <dbReference type="Google" id="ProtNLM"/>
    </source>
</evidence>
<name>A0ABT3AWE9_9CYAN</name>
<dbReference type="Proteomes" id="UP001526143">
    <property type="component" value="Unassembled WGS sequence"/>
</dbReference>
<comment type="caution">
    <text evidence="1">The sequence shown here is derived from an EMBL/GenBank/DDBJ whole genome shotgun (WGS) entry which is preliminary data.</text>
</comment>
<accession>A0ABT3AWE9</accession>
<organism evidence="1 2">
    <name type="scientific">Plectonema radiosum NIES-515</name>
    <dbReference type="NCBI Taxonomy" id="2986073"/>
    <lineage>
        <taxon>Bacteria</taxon>
        <taxon>Bacillati</taxon>
        <taxon>Cyanobacteriota</taxon>
        <taxon>Cyanophyceae</taxon>
        <taxon>Oscillatoriophycideae</taxon>
        <taxon>Oscillatoriales</taxon>
        <taxon>Microcoleaceae</taxon>
        <taxon>Plectonema</taxon>
    </lineage>
</organism>
<proteinExistence type="predicted"/>
<evidence type="ECO:0000313" key="1">
    <source>
        <dbReference type="EMBL" id="MCV3213451.1"/>
    </source>
</evidence>
<dbReference type="RefSeq" id="WP_263744964.1">
    <property type="nucleotide sequence ID" value="NZ_JAOWRF010000115.1"/>
</dbReference>
<gene>
    <name evidence="1" type="ORF">OGM63_07905</name>
</gene>
<sequence length="119" mass="13430">MPIKTILENFLGADGKPVIETVITDKNRVHKRDRSLRAFKLKLGMGLIEDASGKQERWVPGGSGHCRQALWQWCVTRIEPKGNGRLQTEIGQRAITLDISEKECRDAKYEVSTRVLVNA</sequence>
<protein>
    <recommendedName>
        <fullName evidence="3">Transposase</fullName>
    </recommendedName>
</protein>
<evidence type="ECO:0000313" key="2">
    <source>
        <dbReference type="Proteomes" id="UP001526143"/>
    </source>
</evidence>
<reference evidence="1 2" key="1">
    <citation type="submission" date="2022-10" db="EMBL/GenBank/DDBJ databases">
        <title>Identification of biosynthetic pathway for the production of the potent trypsin inhibitor radiosumin.</title>
        <authorList>
            <person name="Fewer D.P."/>
            <person name="Delbaje E."/>
            <person name="Ouyang X."/>
            <person name="Agostino P.D."/>
            <person name="Wahlsten M."/>
            <person name="Jokela J."/>
            <person name="Permi P."/>
            <person name="Haapaniemi E."/>
            <person name="Koistinen H."/>
        </authorList>
    </citation>
    <scope>NUCLEOTIDE SEQUENCE [LARGE SCALE GENOMIC DNA]</scope>
    <source>
        <strain evidence="1 2">NIES-515</strain>
    </source>
</reference>
<keyword evidence="2" id="KW-1185">Reference proteome</keyword>